<dbReference type="KEGG" id="nsr:NS506_02652"/>
<reference evidence="2 3" key="1">
    <citation type="submission" date="2016-10" db="EMBL/GenBank/DDBJ databases">
        <title>Genome sequence of Nocardia seriolae strain EM150506, isolated from Anguila japonica.</title>
        <authorList>
            <person name="Han H.-J."/>
        </authorList>
    </citation>
    <scope>NUCLEOTIDE SEQUENCE [LARGE SCALE GENOMIC DNA]</scope>
    <source>
        <strain evidence="2 3">EM150506</strain>
    </source>
</reference>
<dbReference type="Pfam" id="PF04149">
    <property type="entry name" value="DUF397"/>
    <property type="match status" value="1"/>
</dbReference>
<evidence type="ECO:0000313" key="3">
    <source>
        <dbReference type="Proteomes" id="UP000180166"/>
    </source>
</evidence>
<sequence length="131" mass="14540">MTSPDAVTTPLRTVSDWFKSSFSTTSAQCVEVRFHLDSVLIRDSKYLRDPANAPAAQPVITVAAREWHVFLDNVVSNETESADTILAVEYMDGGRVRLRSGDRTTLTFSQGEWSAFLSGVKAQEFSLVRSH</sequence>
<proteinExistence type="predicted"/>
<dbReference type="AlphaFoldDB" id="A0ABC8AQU5"/>
<gene>
    <name evidence="2" type="ORF">NS506_02652</name>
</gene>
<dbReference type="Proteomes" id="UP000180166">
    <property type="component" value="Chromosome"/>
</dbReference>
<dbReference type="EMBL" id="CP017839">
    <property type="protein sequence ID" value="APA96714.1"/>
    <property type="molecule type" value="Genomic_DNA"/>
</dbReference>
<accession>A0ABC8AQU5</accession>
<dbReference type="InterPro" id="IPR007278">
    <property type="entry name" value="DUF397"/>
</dbReference>
<evidence type="ECO:0000313" key="2">
    <source>
        <dbReference type="EMBL" id="APA96714.1"/>
    </source>
</evidence>
<name>A0ABC8AQU5_9NOCA</name>
<feature type="domain" description="DUF397" evidence="1">
    <location>
        <begin position="16"/>
        <end position="74"/>
    </location>
</feature>
<protein>
    <recommendedName>
        <fullName evidence="1">DUF397 domain-containing protein</fullName>
    </recommendedName>
</protein>
<evidence type="ECO:0000259" key="1">
    <source>
        <dbReference type="Pfam" id="PF04149"/>
    </source>
</evidence>
<organism evidence="2 3">
    <name type="scientific">Nocardia seriolae</name>
    <dbReference type="NCBI Taxonomy" id="37332"/>
    <lineage>
        <taxon>Bacteria</taxon>
        <taxon>Bacillati</taxon>
        <taxon>Actinomycetota</taxon>
        <taxon>Actinomycetes</taxon>
        <taxon>Mycobacteriales</taxon>
        <taxon>Nocardiaceae</taxon>
        <taxon>Nocardia</taxon>
    </lineage>
</organism>